<sequence>MMMVMMVLLLLLLAAALPVFWWRHCGTTVVVVDIVVVRRSLGAVPQYTRHVFRGIATIIVGDELPRSIAATWRNDGFLYCCCRLRGRLAIRRHRQSDVNGLATIVRNYYRFAY</sequence>
<feature type="chain" id="PRO_5014798660" evidence="1">
    <location>
        <begin position="17"/>
        <end position="113"/>
    </location>
</feature>
<evidence type="ECO:0000313" key="2">
    <source>
        <dbReference type="EMBL" id="MBW71361.1"/>
    </source>
</evidence>
<accession>A0A2M4D1J3</accession>
<reference evidence="2" key="1">
    <citation type="submission" date="2018-01" db="EMBL/GenBank/DDBJ databases">
        <title>An insight into the sialome of Amazonian anophelines.</title>
        <authorList>
            <person name="Ribeiro J.M."/>
            <person name="Scarpassa V."/>
            <person name="Calvo E."/>
        </authorList>
    </citation>
    <scope>NUCLEOTIDE SEQUENCE</scope>
</reference>
<organism evidence="2">
    <name type="scientific">Anopheles darlingi</name>
    <name type="common">Mosquito</name>
    <dbReference type="NCBI Taxonomy" id="43151"/>
    <lineage>
        <taxon>Eukaryota</taxon>
        <taxon>Metazoa</taxon>
        <taxon>Ecdysozoa</taxon>
        <taxon>Arthropoda</taxon>
        <taxon>Hexapoda</taxon>
        <taxon>Insecta</taxon>
        <taxon>Pterygota</taxon>
        <taxon>Neoptera</taxon>
        <taxon>Endopterygota</taxon>
        <taxon>Diptera</taxon>
        <taxon>Nematocera</taxon>
        <taxon>Culicoidea</taxon>
        <taxon>Culicidae</taxon>
        <taxon>Anophelinae</taxon>
        <taxon>Anopheles</taxon>
    </lineage>
</organism>
<proteinExistence type="predicted"/>
<dbReference type="AlphaFoldDB" id="A0A2M4D1J3"/>
<dbReference type="EMBL" id="GGFL01007183">
    <property type="protein sequence ID" value="MBW71361.1"/>
    <property type="molecule type" value="Transcribed_RNA"/>
</dbReference>
<protein>
    <submittedName>
        <fullName evidence="2">Putative secreted protein</fullName>
    </submittedName>
</protein>
<feature type="signal peptide" evidence="1">
    <location>
        <begin position="1"/>
        <end position="16"/>
    </location>
</feature>
<evidence type="ECO:0000256" key="1">
    <source>
        <dbReference type="SAM" id="SignalP"/>
    </source>
</evidence>
<name>A0A2M4D1J3_ANODA</name>
<keyword evidence="1" id="KW-0732">Signal</keyword>